<reference evidence="2" key="1">
    <citation type="journal article" date="2023" name="Hortic. Res.">
        <title>A chromosome-level phased genome enabling allele-level studies in sweet orange: a case study on citrus Huanglongbing tolerance.</title>
        <authorList>
            <person name="Wu B."/>
            <person name="Yu Q."/>
            <person name="Deng Z."/>
            <person name="Duan Y."/>
            <person name="Luo F."/>
            <person name="Gmitter F. Jr."/>
        </authorList>
    </citation>
    <scope>NUCLEOTIDE SEQUENCE [LARGE SCALE GENOMIC DNA]</scope>
    <source>
        <strain evidence="2">cv. Valencia</strain>
    </source>
</reference>
<evidence type="ECO:0000313" key="1">
    <source>
        <dbReference type="EMBL" id="KAH9682274.1"/>
    </source>
</evidence>
<name>A0ACB8I5H4_CITSI</name>
<sequence>MLQSVLKTQISSQSQIDMDPKLYDTAANGNSKTPLYIAAANGSVEIVTKILQNCPSPTRESLDGKTALHAAVYTYPTANQTSPLASFPPLVLNNSNIMNSDLYKAAAKGEIEQFEKLPRGELGSIVTHKENTILHVNIIAAQTQEGESVSTKFVERILEMCPSLLLQVNAKGDAPLHAAAKCGHAAVVEALIEFAKKQPHQELESGVGSTARHMLGMKNDEEDTALHEAVQSGRFDVVKILLGADPAFPYSANGSGETPLYLAAARGHKKISAEILEKCPLAAHEGPNGKTALHAAVCSYSYSYGVIKLLLDRKKSLTRERDQHGWTPLHYAAYVGRLWGSIRLLEADKSAALIADKDRKMTALHLAAGQGNDWIVQEIIQRCPECCELVDDRGWNVLHFAMVSFDKSDLKHLLNEYPVVKNLIFEKDVKGNTPFHVLAAVCPDPRPYNAGYGIIPYKIAKGYYQAVNKQNISVEHINRYGFPELEKEIKELAKADGNGQYPDDENVIGMKEASQSHLVVAALIATVTFAAAFTLPGGYKSETEDGANRGTAILSKNAAFQAFVISDAIAMVLSLSAVFVHFILSLKFFKKFIFLFVFALSFTLVAMAAMIVAFVTGTYAMLATPSLGLAIVTCIIGLTFFLLVIFMFYMVFSRAEEEEYEVEEEMED</sequence>
<gene>
    <name evidence="1" type="ORF">KPL71_027291</name>
</gene>
<comment type="caution">
    <text evidence="1">The sequence shown here is derived from an EMBL/GenBank/DDBJ whole genome shotgun (WGS) entry which is preliminary data.</text>
</comment>
<organism evidence="1 2">
    <name type="scientific">Citrus sinensis</name>
    <name type="common">Sweet orange</name>
    <name type="synonym">Citrus aurantium var. sinensis</name>
    <dbReference type="NCBI Taxonomy" id="2711"/>
    <lineage>
        <taxon>Eukaryota</taxon>
        <taxon>Viridiplantae</taxon>
        <taxon>Streptophyta</taxon>
        <taxon>Embryophyta</taxon>
        <taxon>Tracheophyta</taxon>
        <taxon>Spermatophyta</taxon>
        <taxon>Magnoliopsida</taxon>
        <taxon>eudicotyledons</taxon>
        <taxon>Gunneridae</taxon>
        <taxon>Pentapetalae</taxon>
        <taxon>rosids</taxon>
        <taxon>malvids</taxon>
        <taxon>Sapindales</taxon>
        <taxon>Rutaceae</taxon>
        <taxon>Aurantioideae</taxon>
        <taxon>Citrus</taxon>
    </lineage>
</organism>
<evidence type="ECO:0000313" key="2">
    <source>
        <dbReference type="Proteomes" id="UP000829398"/>
    </source>
</evidence>
<dbReference type="Proteomes" id="UP000829398">
    <property type="component" value="Chromosome 9"/>
</dbReference>
<proteinExistence type="predicted"/>
<accession>A0ACB8I5H4</accession>
<dbReference type="EMBL" id="CM039178">
    <property type="protein sequence ID" value="KAH9682274.1"/>
    <property type="molecule type" value="Genomic_DNA"/>
</dbReference>
<protein>
    <submittedName>
        <fullName evidence="1">ANK REP REGION domain-containing protein</fullName>
    </submittedName>
</protein>
<keyword evidence="2" id="KW-1185">Reference proteome</keyword>